<evidence type="ECO:0000313" key="3">
    <source>
        <dbReference type="Proteomes" id="UP001497383"/>
    </source>
</evidence>
<name>A0ABP0ZQG4_9ASCO</name>
<evidence type="ECO:0000313" key="2">
    <source>
        <dbReference type="EMBL" id="CAK9440498.1"/>
    </source>
</evidence>
<proteinExistence type="predicted"/>
<dbReference type="GeneID" id="92209782"/>
<organism evidence="2 3">
    <name type="scientific">Lodderomyces beijingensis</name>
    <dbReference type="NCBI Taxonomy" id="1775926"/>
    <lineage>
        <taxon>Eukaryota</taxon>
        <taxon>Fungi</taxon>
        <taxon>Dikarya</taxon>
        <taxon>Ascomycota</taxon>
        <taxon>Saccharomycotina</taxon>
        <taxon>Pichiomycetes</taxon>
        <taxon>Debaryomycetaceae</taxon>
        <taxon>Candida/Lodderomyces clade</taxon>
        <taxon>Lodderomyces</taxon>
    </lineage>
</organism>
<feature type="chain" id="PRO_5045391598" evidence="1">
    <location>
        <begin position="19"/>
        <end position="74"/>
    </location>
</feature>
<keyword evidence="1" id="KW-0732">Signal</keyword>
<dbReference type="EMBL" id="OZ022409">
    <property type="protein sequence ID" value="CAK9440498.1"/>
    <property type="molecule type" value="Genomic_DNA"/>
</dbReference>
<feature type="signal peptide" evidence="1">
    <location>
        <begin position="1"/>
        <end position="18"/>
    </location>
</feature>
<reference evidence="2 3" key="1">
    <citation type="submission" date="2024-03" db="EMBL/GenBank/DDBJ databases">
        <authorList>
            <person name="Brejova B."/>
        </authorList>
    </citation>
    <scope>NUCLEOTIDE SEQUENCE [LARGE SCALE GENOMIC DNA]</scope>
    <source>
        <strain evidence="2 3">CBS 14171</strain>
    </source>
</reference>
<accession>A0ABP0ZQG4</accession>
<dbReference type="Proteomes" id="UP001497383">
    <property type="component" value="Chromosome 5"/>
</dbReference>
<protein>
    <submittedName>
        <fullName evidence="2">Uncharacterized protein</fullName>
    </submittedName>
</protein>
<evidence type="ECO:0000256" key="1">
    <source>
        <dbReference type="SAM" id="SignalP"/>
    </source>
</evidence>
<gene>
    <name evidence="2" type="ORF">LODBEIA_P45860</name>
</gene>
<keyword evidence="3" id="KW-1185">Reference proteome</keyword>
<dbReference type="RefSeq" id="XP_066831524.1">
    <property type="nucleotide sequence ID" value="XM_066974823.1"/>
</dbReference>
<sequence>MQFKTIIITLVSLAYVSAVSRSKAKPHHHLHEENSTALNRTNATTATATRGNGVINSVNLAGAAAAIAAGAMLL</sequence>